<sequence length="63" mass="7122">MRGYFSRFASLNIEKSFESYTEAKLFASSAEQMKNALCKGTSHFHLLALADNFRTAMVGVYPH</sequence>
<evidence type="ECO:0000313" key="1">
    <source>
        <dbReference type="EMBL" id="OHA18575.1"/>
    </source>
</evidence>
<evidence type="ECO:0000313" key="2">
    <source>
        <dbReference type="Proteomes" id="UP000178873"/>
    </source>
</evidence>
<organism evidence="1 2">
    <name type="scientific">Candidatus Taylorbacteria bacterium RIFCSPHIGHO2_01_FULL_46_22b</name>
    <dbReference type="NCBI Taxonomy" id="1802301"/>
    <lineage>
        <taxon>Bacteria</taxon>
        <taxon>Candidatus Tayloriibacteriota</taxon>
    </lineage>
</organism>
<dbReference type="Proteomes" id="UP000178873">
    <property type="component" value="Unassembled WGS sequence"/>
</dbReference>
<dbReference type="AlphaFoldDB" id="A0A1G2M3V0"/>
<gene>
    <name evidence="1" type="ORF">A2664_02970</name>
</gene>
<protein>
    <submittedName>
        <fullName evidence="1">Uncharacterized protein</fullName>
    </submittedName>
</protein>
<name>A0A1G2M3V0_9BACT</name>
<reference evidence="1 2" key="1">
    <citation type="journal article" date="2016" name="Nat. Commun.">
        <title>Thousands of microbial genomes shed light on interconnected biogeochemical processes in an aquifer system.</title>
        <authorList>
            <person name="Anantharaman K."/>
            <person name="Brown C.T."/>
            <person name="Hug L.A."/>
            <person name="Sharon I."/>
            <person name="Castelle C.J."/>
            <person name="Probst A.J."/>
            <person name="Thomas B.C."/>
            <person name="Singh A."/>
            <person name="Wilkins M.J."/>
            <person name="Karaoz U."/>
            <person name="Brodie E.L."/>
            <person name="Williams K.H."/>
            <person name="Hubbard S.S."/>
            <person name="Banfield J.F."/>
        </authorList>
    </citation>
    <scope>NUCLEOTIDE SEQUENCE [LARGE SCALE GENOMIC DNA]</scope>
</reference>
<comment type="caution">
    <text evidence="1">The sequence shown here is derived from an EMBL/GenBank/DDBJ whole genome shotgun (WGS) entry which is preliminary data.</text>
</comment>
<dbReference type="EMBL" id="MHRF01000004">
    <property type="protein sequence ID" value="OHA18575.1"/>
    <property type="molecule type" value="Genomic_DNA"/>
</dbReference>
<accession>A0A1G2M3V0</accession>
<proteinExistence type="predicted"/>